<keyword evidence="4" id="KW-1185">Reference proteome</keyword>
<accession>A3XMQ3</accession>
<proteinExistence type="predicted"/>
<sequence>MKKLFLIASFIVLGTTATQAQDYWNFGIKGGANFATIANEDGENPDGRTSFNVGAMVEIPVSDKFSIQPEVLYSAQGATLASFDEDNTFDVDDNVEYQLDYIQVPVLAKIYLVEGLSVQVGPSFNFLANEEIDFDPTSDSGDIDIEDGANGFEFGGAVGLEYKFANGFLIQGRYTRGFSEIYDNADGRNSVVQAGIGFMF</sequence>
<protein>
    <recommendedName>
        <fullName evidence="2">Outer membrane protein beta-barrel domain-containing protein</fullName>
    </recommendedName>
</protein>
<feature type="domain" description="Outer membrane protein beta-barrel" evidence="2">
    <location>
        <begin position="19"/>
        <end position="182"/>
    </location>
</feature>
<name>A3XMQ3_LEEBM</name>
<dbReference type="STRING" id="398720.MED217_07171"/>
<gene>
    <name evidence="3" type="ORF">MED217_07171</name>
</gene>
<dbReference type="RefSeq" id="WP_009779815.1">
    <property type="nucleotide sequence ID" value="NZ_CH672395.1"/>
</dbReference>
<dbReference type="AlphaFoldDB" id="A3XMQ3"/>
<dbReference type="eggNOG" id="COG3637">
    <property type="taxonomic scope" value="Bacteria"/>
</dbReference>
<feature type="signal peptide" evidence="1">
    <location>
        <begin position="1"/>
        <end position="20"/>
    </location>
</feature>
<reference evidence="3 4" key="1">
    <citation type="journal article" date="2007" name="Nature">
        <title>Light stimulates growth of proteorhodopsin-containing marine Flavobacteria.</title>
        <authorList>
            <person name="Gomez-Consarnau L."/>
            <person name="Gonzalez J.M."/>
            <person name="Coll-Llado M."/>
            <person name="Gourdon P."/>
            <person name="Pascher T."/>
            <person name="Neutze R."/>
            <person name="Pedros-Alio C."/>
            <person name="Pinhassi J."/>
        </authorList>
    </citation>
    <scope>NUCLEOTIDE SEQUENCE [LARGE SCALE GENOMIC DNA]</scope>
    <source>
        <strain evidence="3 4">MED217</strain>
    </source>
</reference>
<organism evidence="3 4">
    <name type="scientific">Leeuwenhoekiella blandensis (strain CECT 7118 / CCUG 51940 / KCTC 22103 / MED217)</name>
    <name type="common">Flavobacterium sp. (strain MED217)</name>
    <dbReference type="NCBI Taxonomy" id="398720"/>
    <lineage>
        <taxon>Bacteria</taxon>
        <taxon>Pseudomonadati</taxon>
        <taxon>Bacteroidota</taxon>
        <taxon>Flavobacteriia</taxon>
        <taxon>Flavobacteriales</taxon>
        <taxon>Flavobacteriaceae</taxon>
        <taxon>Leeuwenhoekiella</taxon>
    </lineage>
</organism>
<dbReference type="OrthoDB" id="947434at2"/>
<dbReference type="EMBL" id="AANC01000005">
    <property type="protein sequence ID" value="EAQ49166.1"/>
    <property type="molecule type" value="Genomic_DNA"/>
</dbReference>
<keyword evidence="1" id="KW-0732">Signal</keyword>
<evidence type="ECO:0000313" key="3">
    <source>
        <dbReference type="EMBL" id="EAQ49166.1"/>
    </source>
</evidence>
<dbReference type="Proteomes" id="UP000001601">
    <property type="component" value="Unassembled WGS sequence"/>
</dbReference>
<feature type="chain" id="PRO_5002663738" description="Outer membrane protein beta-barrel domain-containing protein" evidence="1">
    <location>
        <begin position="21"/>
        <end position="200"/>
    </location>
</feature>
<comment type="caution">
    <text evidence="3">The sequence shown here is derived from an EMBL/GenBank/DDBJ whole genome shotgun (WGS) entry which is preliminary data.</text>
</comment>
<dbReference type="InterPro" id="IPR025665">
    <property type="entry name" value="Beta-barrel_OMP_2"/>
</dbReference>
<evidence type="ECO:0000256" key="1">
    <source>
        <dbReference type="SAM" id="SignalP"/>
    </source>
</evidence>
<dbReference type="HOGENOM" id="CLU_082049_4_1_10"/>
<dbReference type="Pfam" id="PF13568">
    <property type="entry name" value="OMP_b-brl_2"/>
    <property type="match status" value="1"/>
</dbReference>
<evidence type="ECO:0000259" key="2">
    <source>
        <dbReference type="Pfam" id="PF13568"/>
    </source>
</evidence>
<evidence type="ECO:0000313" key="4">
    <source>
        <dbReference type="Proteomes" id="UP000001601"/>
    </source>
</evidence>